<feature type="domain" description="Thiamine pyrophosphate enzyme central" evidence="14">
    <location>
        <begin position="195"/>
        <end position="330"/>
    </location>
</feature>
<dbReference type="InterPro" id="IPR045229">
    <property type="entry name" value="TPP_enz"/>
</dbReference>
<dbReference type="CDD" id="cd07035">
    <property type="entry name" value="TPP_PYR_POX_like"/>
    <property type="match status" value="1"/>
</dbReference>
<reference evidence="17" key="1">
    <citation type="journal article" date="2020" name="mSystems">
        <title>Genome- and Community-Level Interaction Insights into Carbon Utilization and Element Cycling Functions of Hydrothermarchaeota in Hydrothermal Sediment.</title>
        <authorList>
            <person name="Zhou Z."/>
            <person name="Liu Y."/>
            <person name="Xu W."/>
            <person name="Pan J."/>
            <person name="Luo Z.H."/>
            <person name="Li M."/>
        </authorList>
    </citation>
    <scope>NUCLEOTIDE SEQUENCE [LARGE SCALE GENOMIC DNA]</scope>
    <source>
        <strain evidence="17">HyVt-185</strain>
    </source>
</reference>
<evidence type="ECO:0000259" key="15">
    <source>
        <dbReference type="Pfam" id="PF02775"/>
    </source>
</evidence>
<dbReference type="GO" id="GO:0009099">
    <property type="term" value="P:L-valine biosynthetic process"/>
    <property type="evidence" value="ECO:0007669"/>
    <property type="project" value="UniProtKB-UniPathway"/>
</dbReference>
<dbReference type="GO" id="GO:0000287">
    <property type="term" value="F:magnesium ion binding"/>
    <property type="evidence" value="ECO:0007669"/>
    <property type="project" value="UniProtKB-UniRule"/>
</dbReference>
<dbReference type="UniPathway" id="UPA00049">
    <property type="reaction ID" value="UER00059"/>
</dbReference>
<keyword evidence="10 13" id="KW-0786">Thiamine pyrophosphate</keyword>
<dbReference type="InterPro" id="IPR012000">
    <property type="entry name" value="Thiamin_PyroP_enz_cen_dom"/>
</dbReference>
<evidence type="ECO:0000259" key="14">
    <source>
        <dbReference type="Pfam" id="PF00205"/>
    </source>
</evidence>
<evidence type="ECO:0000313" key="17">
    <source>
        <dbReference type="EMBL" id="HDM36120.1"/>
    </source>
</evidence>
<keyword evidence="5" id="KW-0285">Flavoprotein</keyword>
<evidence type="ECO:0000256" key="4">
    <source>
        <dbReference type="ARBA" id="ARBA00022605"/>
    </source>
</evidence>
<dbReference type="Pfam" id="PF02776">
    <property type="entry name" value="TPP_enzyme_N"/>
    <property type="match status" value="1"/>
</dbReference>
<keyword evidence="9 13" id="KW-0460">Magnesium</keyword>
<comment type="cofactor">
    <cofactor evidence="13">
        <name>Mg(2+)</name>
        <dbReference type="ChEBI" id="CHEBI:18420"/>
    </cofactor>
    <text evidence="13">Binds 1 Mg(2+) ion per subunit.</text>
</comment>
<comment type="similarity">
    <text evidence="3 13">Belongs to the TPP enzyme family.</text>
</comment>
<dbReference type="Proteomes" id="UP000885863">
    <property type="component" value="Unassembled WGS sequence"/>
</dbReference>
<dbReference type="InterPro" id="IPR011766">
    <property type="entry name" value="TPP_enzyme_TPP-bd"/>
</dbReference>
<organism evidence="17">
    <name type="scientific">Candidatus Syntropharchaeum butanivorans</name>
    <dbReference type="NCBI Taxonomy" id="1839936"/>
    <lineage>
        <taxon>Archaea</taxon>
        <taxon>Methanobacteriati</taxon>
        <taxon>Methanobacteriota</taxon>
        <taxon>Stenosarchaea group</taxon>
        <taxon>Methanomicrobia</taxon>
        <taxon>Methanosarcinales</taxon>
        <taxon>ANME-2 cluster</taxon>
        <taxon>Candidatus Syntropharchaeum</taxon>
    </lineage>
</organism>
<dbReference type="GO" id="GO:0050660">
    <property type="term" value="F:flavin adenine dinucleotide binding"/>
    <property type="evidence" value="ECO:0007669"/>
    <property type="project" value="InterPro"/>
</dbReference>
<dbReference type="CDD" id="cd02015">
    <property type="entry name" value="TPP_AHAS"/>
    <property type="match status" value="1"/>
</dbReference>
<evidence type="ECO:0000256" key="11">
    <source>
        <dbReference type="ARBA" id="ARBA00023304"/>
    </source>
</evidence>
<evidence type="ECO:0000256" key="10">
    <source>
        <dbReference type="ARBA" id="ARBA00023052"/>
    </source>
</evidence>
<keyword evidence="7 13" id="KW-0479">Metal-binding</keyword>
<sequence length="582" mass="63609">RKMTGAEAVLKGLETEGVEVVFGYPGGAVLPLYDVLYTSKIRHILVRHEQGAAHAADGYARVTGRVGVCIATSGPGATNLVTGIANAYMDSIPVVAITGQVPTTSIGNDAFQEVNITGITLPITKHSYLVKRVEEIPHVIREAFYIASTGRKGPVLIDLPKDVQVEEFEVDERAFTRAVRLRGYKPTIKGHALQIKKAAALIQASKRPVIYAGGGVIASDASPELRELAELIGAPVTTTLMGIGAFPKDHFLSLGMLGMHGTRYANYAICEADLIIAVGVRFDDRVATDPSTFARNAKIIHIDIDPAEIGKIIRPDVPIVGDAKNVLRALIERLKGVDLDFSDWLEVIESWKERYPLRYNPKDGLKPQFIIEKINELAPDAIIVTEVGQNQMWAALYFNYKEPRTLITSGGLGTMGFGLPAAIGAKVGAPERTVIDIAGDGSFLMKCQELATAVENHIPIKVMILNNQYLGMVRQWQELFYEGRYSHTDLASRTDFVKLAEAFGACGMRVERIEDVAPAIRKALEIDEVVVIDFRIDREENVYPMVKAGSPLDEIIEDEEGVVEDSGDLCGMEKEEVVEVVD</sequence>
<dbReference type="Gene3D" id="3.40.50.1220">
    <property type="entry name" value="TPP-binding domain"/>
    <property type="match status" value="1"/>
</dbReference>
<dbReference type="GO" id="GO:0005948">
    <property type="term" value="C:acetolactate synthase complex"/>
    <property type="evidence" value="ECO:0007669"/>
    <property type="project" value="TreeGrafter"/>
</dbReference>
<dbReference type="SUPFAM" id="SSF52467">
    <property type="entry name" value="DHS-like NAD/FAD-binding domain"/>
    <property type="match status" value="1"/>
</dbReference>
<evidence type="ECO:0000256" key="8">
    <source>
        <dbReference type="ARBA" id="ARBA00022827"/>
    </source>
</evidence>
<dbReference type="GO" id="GO:0044272">
    <property type="term" value="P:sulfur compound biosynthetic process"/>
    <property type="evidence" value="ECO:0007669"/>
    <property type="project" value="UniProtKB-ARBA"/>
</dbReference>
<comment type="pathway">
    <text evidence="2 13">Amino-acid biosynthesis; L-valine biosynthesis; L-valine from pyruvate: step 1/4.</text>
</comment>
<evidence type="ECO:0000256" key="7">
    <source>
        <dbReference type="ARBA" id="ARBA00022723"/>
    </source>
</evidence>
<dbReference type="NCBIfam" id="TIGR00118">
    <property type="entry name" value="acolac_lg"/>
    <property type="match status" value="1"/>
</dbReference>
<evidence type="ECO:0000256" key="3">
    <source>
        <dbReference type="ARBA" id="ARBA00007812"/>
    </source>
</evidence>
<dbReference type="EC" id="2.2.1.6" evidence="13"/>
<keyword evidence="11 13" id="KW-0100">Branched-chain amino acid biosynthesis</keyword>
<dbReference type="InterPro" id="IPR029035">
    <property type="entry name" value="DHS-like_NAD/FAD-binding_dom"/>
</dbReference>
<dbReference type="InterPro" id="IPR012846">
    <property type="entry name" value="Acetolactate_synth_lsu"/>
</dbReference>
<dbReference type="Pfam" id="PF00205">
    <property type="entry name" value="TPP_enzyme_M"/>
    <property type="match status" value="1"/>
</dbReference>
<feature type="domain" description="Thiamine pyrophosphate enzyme N-terminal TPP-binding" evidence="16">
    <location>
        <begin position="3"/>
        <end position="117"/>
    </location>
</feature>
<gene>
    <name evidence="17" type="primary">ilvB</name>
    <name evidence="17" type="ORF">ENG09_02540</name>
</gene>
<keyword evidence="6 13" id="KW-0808">Transferase</keyword>
<protein>
    <recommendedName>
        <fullName evidence="13">Acetolactate synthase</fullName>
        <ecNumber evidence="13">2.2.1.6</ecNumber>
    </recommendedName>
</protein>
<dbReference type="InterPro" id="IPR000399">
    <property type="entry name" value="TPP-bd_CS"/>
</dbReference>
<dbReference type="FunFam" id="3.40.50.970:FF:000016">
    <property type="entry name" value="Acetolactate synthase"/>
    <property type="match status" value="1"/>
</dbReference>
<dbReference type="FunFam" id="3.40.50.1220:FF:000008">
    <property type="entry name" value="Acetolactate synthase"/>
    <property type="match status" value="1"/>
</dbReference>
<dbReference type="InterPro" id="IPR012001">
    <property type="entry name" value="Thiamin_PyroP_enz_TPP-bd_dom"/>
</dbReference>
<dbReference type="InterPro" id="IPR039368">
    <property type="entry name" value="AHAS_TPP"/>
</dbReference>
<dbReference type="GO" id="GO:0003984">
    <property type="term" value="F:acetolactate synthase activity"/>
    <property type="evidence" value="ECO:0007669"/>
    <property type="project" value="UniProtKB-EC"/>
</dbReference>
<comment type="catalytic activity">
    <reaction evidence="12 13">
        <text>2 pyruvate + H(+) = (2S)-2-acetolactate + CO2</text>
        <dbReference type="Rhea" id="RHEA:25249"/>
        <dbReference type="ChEBI" id="CHEBI:15361"/>
        <dbReference type="ChEBI" id="CHEBI:15378"/>
        <dbReference type="ChEBI" id="CHEBI:16526"/>
        <dbReference type="ChEBI" id="CHEBI:58476"/>
        <dbReference type="EC" id="2.2.1.6"/>
    </reaction>
</comment>
<comment type="pathway">
    <text evidence="1 13">Amino-acid biosynthesis; L-isoleucine biosynthesis; L-isoleucine from 2-oxobutanoate: step 1/4.</text>
</comment>
<dbReference type="EMBL" id="DQZR01000105">
    <property type="protein sequence ID" value="HDM36120.1"/>
    <property type="molecule type" value="Genomic_DNA"/>
</dbReference>
<feature type="domain" description="Thiamine pyrophosphate enzyme TPP-binding" evidence="15">
    <location>
        <begin position="387"/>
        <end position="534"/>
    </location>
</feature>
<keyword evidence="4 13" id="KW-0028">Amino-acid biosynthesis</keyword>
<accession>A0A7C1B1Z1</accession>
<evidence type="ECO:0000256" key="12">
    <source>
        <dbReference type="ARBA" id="ARBA00048670"/>
    </source>
</evidence>
<evidence type="ECO:0000256" key="2">
    <source>
        <dbReference type="ARBA" id="ARBA00005025"/>
    </source>
</evidence>
<dbReference type="GO" id="GO:0030976">
    <property type="term" value="F:thiamine pyrophosphate binding"/>
    <property type="evidence" value="ECO:0007669"/>
    <property type="project" value="UniProtKB-UniRule"/>
</dbReference>
<dbReference type="AlphaFoldDB" id="A0A7C1B1Z1"/>
<dbReference type="FunFam" id="3.40.50.970:FF:000007">
    <property type="entry name" value="Acetolactate synthase"/>
    <property type="match status" value="1"/>
</dbReference>
<dbReference type="PROSITE" id="PS00187">
    <property type="entry name" value="TPP_ENZYMES"/>
    <property type="match status" value="1"/>
</dbReference>
<evidence type="ECO:0000256" key="6">
    <source>
        <dbReference type="ARBA" id="ARBA00022679"/>
    </source>
</evidence>
<name>A0A7C1B1Z1_9EURY</name>
<dbReference type="UniPathway" id="UPA00047">
    <property type="reaction ID" value="UER00055"/>
</dbReference>
<evidence type="ECO:0000256" key="13">
    <source>
        <dbReference type="RuleBase" id="RU003591"/>
    </source>
</evidence>
<dbReference type="Pfam" id="PF02775">
    <property type="entry name" value="TPP_enzyme_C"/>
    <property type="match status" value="1"/>
</dbReference>
<dbReference type="Gene3D" id="3.40.50.970">
    <property type="match status" value="2"/>
</dbReference>
<dbReference type="SUPFAM" id="SSF52518">
    <property type="entry name" value="Thiamin diphosphate-binding fold (THDP-binding)"/>
    <property type="match status" value="2"/>
</dbReference>
<feature type="non-terminal residue" evidence="17">
    <location>
        <position position="1"/>
    </location>
</feature>
<proteinExistence type="inferred from homology"/>
<dbReference type="PANTHER" id="PTHR18968">
    <property type="entry name" value="THIAMINE PYROPHOSPHATE ENZYMES"/>
    <property type="match status" value="1"/>
</dbReference>
<evidence type="ECO:0000256" key="1">
    <source>
        <dbReference type="ARBA" id="ARBA00004974"/>
    </source>
</evidence>
<keyword evidence="8" id="KW-0274">FAD</keyword>
<evidence type="ECO:0000259" key="16">
    <source>
        <dbReference type="Pfam" id="PF02776"/>
    </source>
</evidence>
<dbReference type="GO" id="GO:0009097">
    <property type="term" value="P:isoleucine biosynthetic process"/>
    <property type="evidence" value="ECO:0007669"/>
    <property type="project" value="UniProtKB-UniPathway"/>
</dbReference>
<dbReference type="PANTHER" id="PTHR18968:SF13">
    <property type="entry name" value="ACETOLACTATE SYNTHASE CATALYTIC SUBUNIT, MITOCHONDRIAL"/>
    <property type="match status" value="1"/>
</dbReference>
<dbReference type="InterPro" id="IPR029061">
    <property type="entry name" value="THDP-binding"/>
</dbReference>
<comment type="cofactor">
    <cofactor evidence="13">
        <name>thiamine diphosphate</name>
        <dbReference type="ChEBI" id="CHEBI:58937"/>
    </cofactor>
    <text evidence="13">Binds 1 thiamine pyrophosphate per subunit.</text>
</comment>
<evidence type="ECO:0000256" key="5">
    <source>
        <dbReference type="ARBA" id="ARBA00022630"/>
    </source>
</evidence>
<evidence type="ECO:0000256" key="9">
    <source>
        <dbReference type="ARBA" id="ARBA00022842"/>
    </source>
</evidence>
<comment type="caution">
    <text evidence="17">The sequence shown here is derived from an EMBL/GenBank/DDBJ whole genome shotgun (WGS) entry which is preliminary data.</text>
</comment>